<accession>A0ABU3R9C0</accession>
<dbReference type="RefSeq" id="WP_315950500.1">
    <property type="nucleotide sequence ID" value="NZ_JAWCUD010000002.1"/>
</dbReference>
<dbReference type="InterPro" id="IPR011042">
    <property type="entry name" value="6-blade_b-propeller_TolB-like"/>
</dbReference>
<keyword evidence="2" id="KW-1185">Reference proteome</keyword>
<evidence type="ECO:0008006" key="3">
    <source>
        <dbReference type="Google" id="ProtNLM"/>
    </source>
</evidence>
<proteinExistence type="predicted"/>
<sequence length="373" mass="41997">MKQLVCLGVIVVLLSSCVTEKLQISTKIELEENSDIILDSSNSWTTSRLEGIHGVGWVSNHEIEFVQSVKIGTDEHHESIFKNTRGIKDIISGEVRGEKPDISYDIYSVSPDGRHIYVKLNHMEDEKLVAEHRMLSRDGGETKEIANQAIAGSAIWLDNVHVLYTGGIGDGGVVQIDLQGNITPMPALSKLMEHKDTGTRNIEQVTKIGERLYFVEGSEFSYIETSHLDNPVIHRLYDKSVNRFYPAPDEKQIAVVTTEGSQFGKTKSELLLLDPDGNSIGNHLESGEYFNSISWSLDQSKLTYVVMKEYPKKYEVHVVDMKSGENKMIYKSGNRAASSEMYWSPNSKLMMFIVDRSHSTLESKPDTIIYEFK</sequence>
<dbReference type="PROSITE" id="PS51257">
    <property type="entry name" value="PROKAR_LIPOPROTEIN"/>
    <property type="match status" value="1"/>
</dbReference>
<gene>
    <name evidence="1" type="ORF">RQP52_07255</name>
</gene>
<dbReference type="EMBL" id="JAWCUD010000002">
    <property type="protein sequence ID" value="MDU0200882.1"/>
    <property type="molecule type" value="Genomic_DNA"/>
</dbReference>
<dbReference type="SUPFAM" id="SSF82171">
    <property type="entry name" value="DPP6 N-terminal domain-like"/>
    <property type="match status" value="1"/>
</dbReference>
<dbReference type="Proteomes" id="UP001260980">
    <property type="component" value="Unassembled WGS sequence"/>
</dbReference>
<evidence type="ECO:0000313" key="2">
    <source>
        <dbReference type="Proteomes" id="UP001260980"/>
    </source>
</evidence>
<protein>
    <recommendedName>
        <fullName evidence="3">WD40 repeat protein</fullName>
    </recommendedName>
</protein>
<dbReference type="Gene3D" id="2.120.10.30">
    <property type="entry name" value="TolB, C-terminal domain"/>
    <property type="match status" value="1"/>
</dbReference>
<evidence type="ECO:0000313" key="1">
    <source>
        <dbReference type="EMBL" id="MDU0200882.1"/>
    </source>
</evidence>
<name>A0ABU3R9C0_9BACL</name>
<comment type="caution">
    <text evidence="1">The sequence shown here is derived from an EMBL/GenBank/DDBJ whole genome shotgun (WGS) entry which is preliminary data.</text>
</comment>
<organism evidence="1 2">
    <name type="scientific">Paenibacillus violae</name>
    <dbReference type="NCBI Taxonomy" id="3077234"/>
    <lineage>
        <taxon>Bacteria</taxon>
        <taxon>Bacillati</taxon>
        <taxon>Bacillota</taxon>
        <taxon>Bacilli</taxon>
        <taxon>Bacillales</taxon>
        <taxon>Paenibacillaceae</taxon>
        <taxon>Paenibacillus</taxon>
    </lineage>
</organism>
<reference evidence="1 2" key="1">
    <citation type="submission" date="2023-10" db="EMBL/GenBank/DDBJ databases">
        <title>Paenibacillus strain PFR10 Genome sequencing and assembly.</title>
        <authorList>
            <person name="Kim I."/>
        </authorList>
    </citation>
    <scope>NUCLEOTIDE SEQUENCE [LARGE SCALE GENOMIC DNA]</scope>
    <source>
        <strain evidence="1 2">PFR10</strain>
    </source>
</reference>